<evidence type="ECO:0000313" key="3">
    <source>
        <dbReference type="Proteomes" id="UP000001410"/>
    </source>
</evidence>
<gene>
    <name evidence="2" type="ordered locus">c1222</name>
</gene>
<dbReference type="KEGG" id="ecc:c1222"/>
<accession>A0A0H2V609</accession>
<protein>
    <submittedName>
        <fullName evidence="2">Uncharacterized protein</fullName>
    </submittedName>
</protein>
<dbReference type="HOGENOM" id="CLU_3327871_0_0_6"/>
<dbReference type="Proteomes" id="UP000001410">
    <property type="component" value="Chromosome"/>
</dbReference>
<keyword evidence="3" id="KW-1185">Reference proteome</keyword>
<sequence length="43" mass="4956">MSVEMMLKSSIVLEEFIMTIIGIVLARNVFAVHNVALNEKMFW</sequence>
<name>A0A0H2V609_ECOL6</name>
<keyword evidence="1" id="KW-0812">Transmembrane</keyword>
<proteinExistence type="predicted"/>
<dbReference type="EMBL" id="AE014075">
    <property type="protein sequence ID" value="AAN79682.1"/>
    <property type="molecule type" value="Genomic_DNA"/>
</dbReference>
<feature type="transmembrane region" description="Helical" evidence="1">
    <location>
        <begin position="16"/>
        <end position="37"/>
    </location>
</feature>
<keyword evidence="1" id="KW-0472">Membrane</keyword>
<dbReference type="AlphaFoldDB" id="A0A0H2V609"/>
<organism evidence="2 3">
    <name type="scientific">Escherichia coli O6:H1 (strain CFT073 / ATCC 700928 / UPEC)</name>
    <dbReference type="NCBI Taxonomy" id="199310"/>
    <lineage>
        <taxon>Bacteria</taxon>
        <taxon>Pseudomonadati</taxon>
        <taxon>Pseudomonadota</taxon>
        <taxon>Gammaproteobacteria</taxon>
        <taxon>Enterobacterales</taxon>
        <taxon>Enterobacteriaceae</taxon>
        <taxon>Escherichia</taxon>
    </lineage>
</organism>
<keyword evidence="1" id="KW-1133">Transmembrane helix</keyword>
<evidence type="ECO:0000313" key="2">
    <source>
        <dbReference type="EMBL" id="AAN79682.1"/>
    </source>
</evidence>
<evidence type="ECO:0000256" key="1">
    <source>
        <dbReference type="SAM" id="Phobius"/>
    </source>
</evidence>
<reference evidence="2 3" key="1">
    <citation type="journal article" date="2002" name="Proc. Natl. Acad. Sci. U.S.A.">
        <title>Extensive mosaic structure revealed by the complete genome sequence of uropathogenic Escherichia coli.</title>
        <authorList>
            <person name="Welch R.A."/>
            <person name="Burland V."/>
            <person name="Plunkett G.III."/>
            <person name="Redford P."/>
            <person name="Roesch P."/>
            <person name="Rasko D."/>
            <person name="Buckles E.L."/>
            <person name="Liou S.R."/>
            <person name="Boutin A."/>
            <person name="Hackett J."/>
            <person name="Stroud D."/>
            <person name="Mayhew G.F."/>
            <person name="Rose D.J."/>
            <person name="Zhou S."/>
            <person name="Schwartz D.C."/>
            <person name="Perna N.T."/>
            <person name="Mobley H.L."/>
            <person name="Donnenberg M.S."/>
            <person name="Blattner F.R."/>
        </authorList>
    </citation>
    <scope>NUCLEOTIDE SEQUENCE [LARGE SCALE GENOMIC DNA]</scope>
    <source>
        <strain evidence="3">CFT073 / ATCC 700928 / UPEC</strain>
    </source>
</reference>